<dbReference type="EMBL" id="NHNI01000001">
    <property type="protein sequence ID" value="OZY85636.1"/>
    <property type="molecule type" value="Genomic_DNA"/>
</dbReference>
<keyword evidence="11 13" id="KW-0472">Membrane</keyword>
<gene>
    <name evidence="14" type="ORF">CBP51_00860</name>
</gene>
<keyword evidence="7" id="KW-0997">Cell inner membrane</keyword>
<comment type="function">
    <text evidence="1">Involved in the TonB-dependent energy-dependent transport of various receptor-bound substrates.</text>
</comment>
<protein>
    <submittedName>
        <fullName evidence="14">Biopolymer transporter ExbD</fullName>
    </submittedName>
</protein>
<dbReference type="RefSeq" id="WP_078042996.1">
    <property type="nucleotide sequence ID" value="NZ_NHNI01000001.1"/>
</dbReference>
<dbReference type="GO" id="GO:0015031">
    <property type="term" value="P:protein transport"/>
    <property type="evidence" value="ECO:0007669"/>
    <property type="project" value="UniProtKB-KW"/>
</dbReference>
<evidence type="ECO:0000256" key="13">
    <source>
        <dbReference type="SAM" id="Phobius"/>
    </source>
</evidence>
<dbReference type="InterPro" id="IPR003400">
    <property type="entry name" value="ExbD"/>
</dbReference>
<dbReference type="AlphaFoldDB" id="A0A266Q7N0"/>
<dbReference type="PANTHER" id="PTHR30558:SF12">
    <property type="entry name" value="BIOPOLYMER TRANSPORT PROTEIN EXBD"/>
    <property type="match status" value="1"/>
</dbReference>
<evidence type="ECO:0000256" key="7">
    <source>
        <dbReference type="ARBA" id="ARBA00022519"/>
    </source>
</evidence>
<feature type="transmembrane region" description="Helical" evidence="13">
    <location>
        <begin position="19"/>
        <end position="40"/>
    </location>
</feature>
<evidence type="ECO:0000313" key="14">
    <source>
        <dbReference type="EMBL" id="OZY85636.1"/>
    </source>
</evidence>
<evidence type="ECO:0000256" key="8">
    <source>
        <dbReference type="ARBA" id="ARBA00022692"/>
    </source>
</evidence>
<reference evidence="15" key="1">
    <citation type="submission" date="2017-05" db="EMBL/GenBank/DDBJ databases">
        <authorList>
            <person name="Barney B.M."/>
        </authorList>
    </citation>
    <scope>NUCLEOTIDE SEQUENCE [LARGE SCALE GENOMIC DNA]</scope>
    <source>
        <strain evidence="15">PSBB022</strain>
    </source>
</reference>
<comment type="subunit">
    <text evidence="4">The accessory proteins ExbB and ExbD seem to form a complex with TonB.</text>
</comment>
<keyword evidence="5 12" id="KW-0813">Transport</keyword>
<evidence type="ECO:0000256" key="5">
    <source>
        <dbReference type="ARBA" id="ARBA00022448"/>
    </source>
</evidence>
<dbReference type="Pfam" id="PF02472">
    <property type="entry name" value="ExbD"/>
    <property type="match status" value="1"/>
</dbReference>
<comment type="caution">
    <text evidence="14">The sequence shown here is derived from an EMBL/GenBank/DDBJ whole genome shotgun (WGS) entry which is preliminary data.</text>
</comment>
<comment type="similarity">
    <text evidence="3 12">Belongs to the ExbD/TolR family.</text>
</comment>
<accession>A0A266Q7N0</accession>
<dbReference type="Proteomes" id="UP000216101">
    <property type="component" value="Unassembled WGS sequence"/>
</dbReference>
<evidence type="ECO:0000256" key="9">
    <source>
        <dbReference type="ARBA" id="ARBA00022927"/>
    </source>
</evidence>
<evidence type="ECO:0000313" key="15">
    <source>
        <dbReference type="Proteomes" id="UP000216101"/>
    </source>
</evidence>
<keyword evidence="8 12" id="KW-0812">Transmembrane</keyword>
<organism evidence="14 15">
    <name type="scientific">Cellvibrio mixtus</name>
    <dbReference type="NCBI Taxonomy" id="39650"/>
    <lineage>
        <taxon>Bacteria</taxon>
        <taxon>Pseudomonadati</taxon>
        <taxon>Pseudomonadota</taxon>
        <taxon>Gammaproteobacteria</taxon>
        <taxon>Cellvibrionales</taxon>
        <taxon>Cellvibrionaceae</taxon>
        <taxon>Cellvibrio</taxon>
    </lineage>
</organism>
<sequence length="139" mass="15133">MAISSGNSDSDEVLSEINITPMVDVMLVLLVVFIITAPLMTNSITVNLPKTEATEQIQEPVKPVTLSIDANSVIYLDKEEFPIEFVEQELINRKAANPDIKLNLNADEVVPYGVVAKIMVIIERAGIDKLAVVTQPEGA</sequence>
<evidence type="ECO:0000256" key="1">
    <source>
        <dbReference type="ARBA" id="ARBA00003540"/>
    </source>
</evidence>
<evidence type="ECO:0000256" key="12">
    <source>
        <dbReference type="RuleBase" id="RU003879"/>
    </source>
</evidence>
<evidence type="ECO:0000256" key="11">
    <source>
        <dbReference type="ARBA" id="ARBA00023136"/>
    </source>
</evidence>
<comment type="subcellular location">
    <subcellularLocation>
        <location evidence="2">Cell inner membrane</location>
        <topology evidence="2">Single-pass type II membrane protein</topology>
    </subcellularLocation>
    <subcellularLocation>
        <location evidence="12">Cell membrane</location>
        <topology evidence="12">Single-pass type II membrane protein</topology>
    </subcellularLocation>
</comment>
<evidence type="ECO:0000256" key="6">
    <source>
        <dbReference type="ARBA" id="ARBA00022475"/>
    </source>
</evidence>
<keyword evidence="15" id="KW-1185">Reference proteome</keyword>
<dbReference type="GO" id="GO:0005886">
    <property type="term" value="C:plasma membrane"/>
    <property type="evidence" value="ECO:0007669"/>
    <property type="project" value="UniProtKB-SubCell"/>
</dbReference>
<keyword evidence="9 12" id="KW-0653">Protein transport</keyword>
<dbReference type="GO" id="GO:0022857">
    <property type="term" value="F:transmembrane transporter activity"/>
    <property type="evidence" value="ECO:0007669"/>
    <property type="project" value="InterPro"/>
</dbReference>
<dbReference type="Gene3D" id="3.30.420.270">
    <property type="match status" value="1"/>
</dbReference>
<name>A0A266Q7N0_9GAMM</name>
<evidence type="ECO:0000256" key="2">
    <source>
        <dbReference type="ARBA" id="ARBA00004249"/>
    </source>
</evidence>
<proteinExistence type="inferred from homology"/>
<keyword evidence="10 13" id="KW-1133">Transmembrane helix</keyword>
<evidence type="ECO:0000256" key="4">
    <source>
        <dbReference type="ARBA" id="ARBA00011471"/>
    </source>
</evidence>
<evidence type="ECO:0000256" key="10">
    <source>
        <dbReference type="ARBA" id="ARBA00022989"/>
    </source>
</evidence>
<evidence type="ECO:0000256" key="3">
    <source>
        <dbReference type="ARBA" id="ARBA00005811"/>
    </source>
</evidence>
<keyword evidence="6" id="KW-1003">Cell membrane</keyword>
<dbReference type="PANTHER" id="PTHR30558">
    <property type="entry name" value="EXBD MEMBRANE COMPONENT OF PMF-DRIVEN MACROMOLECULE IMPORT SYSTEM"/>
    <property type="match status" value="1"/>
</dbReference>